<dbReference type="RefSeq" id="WP_263720208.1">
    <property type="nucleotide sequence ID" value="NZ_JAOWLA010000002.1"/>
</dbReference>
<dbReference type="PROSITE" id="PS50011">
    <property type="entry name" value="PROTEIN_KINASE_DOM"/>
    <property type="match status" value="1"/>
</dbReference>
<sequence length="738" mass="77408">MTPGTSLLRGQYTIEKFLSTGGFGITYLARDSLDRRVVIKECFPNALCRRAGPSVSARTRVRQAEFVSVVKLFVREAWSLSKLTHPNIVGVHQVFEDNETAYMALDYIDGYDLLEVIKDENLRLSKPQVEDALRKILSAVAFIHSQDVLHRDISPDNILIERETGEPVLIDFGAAREEVSKVNRVLSELRVVKDGYSPEEFYVNGSTQGPSSDLYALAATFYHVITGAAPPSSQSRLFAIATQDPDPFVPLDTTCGYDQAFVAAINMALAVLPKDRLQSADEWLAMISPESAPVIAPAKSDPADAPKRGDSVAAAKATLDRAAAAQLQQSAPARKSKTPFLLASAAVIAIAAGLTVTLGGKSESEPPDVEVATAPLQPVAPAEPAVAVTVARAATPAPAEPVDADAETALAEATPAAVVDTAAAPDPEPTEKVASADPASTEAAPVVDIVLPEGVELITPAPGYKLAETPDASGNSVPAADLQVAAAAPALPDGLVLPEGVELITPAPQPGTESAPEPEVTGGPDATAPATKAEPAPAAQPLSTELALSAVTETQGLHLPFFHDGAALTRIATLAPGAADWMAPGQVIVDIAGDPMRSFDDIPGLLRSKVNSARTAGKTEVSTMVGIEAYPGAEIIRKPLSLAIVPEVSIGRSVQMQVVQTQDGLRPVVTAIAQDVQTDLQVGDILQMYVSKDGPIEIGGNLREIVMREIALGTRQLNFAVTRDGDGWLASLTIDLQS</sequence>
<keyword evidence="2" id="KW-0547">Nucleotide-binding</keyword>
<feature type="region of interest" description="Disordered" evidence="5">
    <location>
        <begin position="422"/>
        <end position="442"/>
    </location>
</feature>
<evidence type="ECO:0000256" key="3">
    <source>
        <dbReference type="ARBA" id="ARBA00022777"/>
    </source>
</evidence>
<dbReference type="Pfam" id="PF00069">
    <property type="entry name" value="Pkinase"/>
    <property type="match status" value="1"/>
</dbReference>
<comment type="caution">
    <text evidence="7">The sequence shown here is derived from an EMBL/GenBank/DDBJ whole genome shotgun (WGS) entry which is preliminary data.</text>
</comment>
<dbReference type="PANTHER" id="PTHR43289:SF6">
    <property type="entry name" value="SERINE_THREONINE-PROTEIN KINASE NEKL-3"/>
    <property type="match status" value="1"/>
</dbReference>
<accession>A0ABT2YY03</accession>
<gene>
    <name evidence="7" type="ORF">OE647_03225</name>
</gene>
<feature type="domain" description="Protein kinase" evidence="6">
    <location>
        <begin position="12"/>
        <end position="295"/>
    </location>
</feature>
<dbReference type="PROSITE" id="PS00109">
    <property type="entry name" value="PROTEIN_KINASE_TYR"/>
    <property type="match status" value="1"/>
</dbReference>
<feature type="region of interest" description="Disordered" evidence="5">
    <location>
        <begin position="505"/>
        <end position="538"/>
    </location>
</feature>
<evidence type="ECO:0000256" key="1">
    <source>
        <dbReference type="ARBA" id="ARBA00022679"/>
    </source>
</evidence>
<organism evidence="7 8">
    <name type="scientific">Albidovulum sediminicola</name>
    <dbReference type="NCBI Taxonomy" id="2984331"/>
    <lineage>
        <taxon>Bacteria</taxon>
        <taxon>Pseudomonadati</taxon>
        <taxon>Pseudomonadota</taxon>
        <taxon>Alphaproteobacteria</taxon>
        <taxon>Rhodobacterales</taxon>
        <taxon>Paracoccaceae</taxon>
        <taxon>Albidovulum</taxon>
    </lineage>
</organism>
<protein>
    <submittedName>
        <fullName evidence="7">Protein kinase</fullName>
    </submittedName>
</protein>
<name>A0ABT2YY03_9RHOB</name>
<evidence type="ECO:0000259" key="6">
    <source>
        <dbReference type="PROSITE" id="PS50011"/>
    </source>
</evidence>
<proteinExistence type="predicted"/>
<evidence type="ECO:0000313" key="8">
    <source>
        <dbReference type="Proteomes" id="UP001652503"/>
    </source>
</evidence>
<dbReference type="InterPro" id="IPR011009">
    <property type="entry name" value="Kinase-like_dom_sf"/>
</dbReference>
<dbReference type="PANTHER" id="PTHR43289">
    <property type="entry name" value="MITOGEN-ACTIVATED PROTEIN KINASE KINASE KINASE 20-RELATED"/>
    <property type="match status" value="1"/>
</dbReference>
<dbReference type="Proteomes" id="UP001652503">
    <property type="component" value="Unassembled WGS sequence"/>
</dbReference>
<dbReference type="InterPro" id="IPR008266">
    <property type="entry name" value="Tyr_kinase_AS"/>
</dbReference>
<evidence type="ECO:0000256" key="4">
    <source>
        <dbReference type="ARBA" id="ARBA00022840"/>
    </source>
</evidence>
<evidence type="ECO:0000256" key="2">
    <source>
        <dbReference type="ARBA" id="ARBA00022741"/>
    </source>
</evidence>
<dbReference type="SUPFAM" id="SSF56112">
    <property type="entry name" value="Protein kinase-like (PK-like)"/>
    <property type="match status" value="1"/>
</dbReference>
<dbReference type="InterPro" id="IPR000719">
    <property type="entry name" value="Prot_kinase_dom"/>
</dbReference>
<keyword evidence="1" id="KW-0808">Transferase</keyword>
<keyword evidence="3 7" id="KW-0418">Kinase</keyword>
<dbReference type="GO" id="GO:0016301">
    <property type="term" value="F:kinase activity"/>
    <property type="evidence" value="ECO:0007669"/>
    <property type="project" value="UniProtKB-KW"/>
</dbReference>
<feature type="compositionally biased region" description="Low complexity" evidence="5">
    <location>
        <begin position="524"/>
        <end position="538"/>
    </location>
</feature>
<dbReference type="Gene3D" id="3.30.200.20">
    <property type="entry name" value="Phosphorylase Kinase, domain 1"/>
    <property type="match status" value="1"/>
</dbReference>
<keyword evidence="4" id="KW-0067">ATP-binding</keyword>
<dbReference type="CDD" id="cd14014">
    <property type="entry name" value="STKc_PknB_like"/>
    <property type="match status" value="1"/>
</dbReference>
<keyword evidence="8" id="KW-1185">Reference proteome</keyword>
<reference evidence="7 8" key="1">
    <citation type="submission" date="2022-10" db="EMBL/GenBank/DDBJ databases">
        <title>Defluviimonas sp. nov., isolated from ocean surface water.</title>
        <authorList>
            <person name="He W."/>
            <person name="Wang L."/>
            <person name="Zhang D.-F."/>
        </authorList>
    </citation>
    <scope>NUCLEOTIDE SEQUENCE [LARGE SCALE GENOMIC DNA]</scope>
    <source>
        <strain evidence="7 8">WL0075</strain>
    </source>
</reference>
<evidence type="ECO:0000313" key="7">
    <source>
        <dbReference type="EMBL" id="MCV2863749.1"/>
    </source>
</evidence>
<dbReference type="EMBL" id="JAOWLA010000002">
    <property type="protein sequence ID" value="MCV2863749.1"/>
    <property type="molecule type" value="Genomic_DNA"/>
</dbReference>
<dbReference type="Gene3D" id="1.10.510.10">
    <property type="entry name" value="Transferase(Phosphotransferase) domain 1"/>
    <property type="match status" value="1"/>
</dbReference>
<evidence type="ECO:0000256" key="5">
    <source>
        <dbReference type="SAM" id="MobiDB-lite"/>
    </source>
</evidence>